<comment type="caution">
    <text evidence="1">The sequence shown here is derived from an EMBL/GenBank/DDBJ whole genome shotgun (WGS) entry which is preliminary data.</text>
</comment>
<dbReference type="EMBL" id="JJMM01000010">
    <property type="protein sequence ID" value="KDR95453.1"/>
    <property type="molecule type" value="Genomic_DNA"/>
</dbReference>
<proteinExistence type="predicted"/>
<name>A0A069RF83_PEPLI</name>
<dbReference type="OrthoDB" id="9810361at2"/>
<dbReference type="PANTHER" id="PTHR35866:SF1">
    <property type="entry name" value="YKGJ FAMILY CYSTEINE CLUSTER PROTEIN"/>
    <property type="match status" value="1"/>
</dbReference>
<dbReference type="Proteomes" id="UP000027946">
    <property type="component" value="Unassembled WGS sequence"/>
</dbReference>
<gene>
    <name evidence="1" type="ORF">CLIT_10c01800</name>
</gene>
<organism evidence="1 2">
    <name type="scientific">Peptoclostridium litorale DSM 5388</name>
    <dbReference type="NCBI Taxonomy" id="1121324"/>
    <lineage>
        <taxon>Bacteria</taxon>
        <taxon>Bacillati</taxon>
        <taxon>Bacillota</taxon>
        <taxon>Clostridia</taxon>
        <taxon>Peptostreptococcales</taxon>
        <taxon>Peptoclostridiaceae</taxon>
        <taxon>Peptoclostridium</taxon>
    </lineage>
</organism>
<accession>A0A069RF83</accession>
<dbReference type="InterPro" id="IPR005358">
    <property type="entry name" value="Puta_zinc/iron-chelating_dom"/>
</dbReference>
<dbReference type="AlphaFoldDB" id="A0A069RF83"/>
<sequence>MKTLKTLEGISDGKIYDIKDMVKADAGGCEGCSACCHGVGDLVVLNPFDVYEIASYLNVSFDELLEDKIELRLNDKIILPHLKMHGESERCGFLNEEDRCYVHAHRPNICRLFPLGRVYEEDDFKYFLQVGACLKNKLKKVKVKKWIGIKNHQENKAFILAWHNFIKALSFRIKFIREEQELSEINEYLLNMFYRMTLKEGEDFYTAFFARLPEAKAKLGII</sequence>
<dbReference type="eggNOG" id="COG0727">
    <property type="taxonomic scope" value="Bacteria"/>
</dbReference>
<reference evidence="1 2" key="1">
    <citation type="submission" date="2014-03" db="EMBL/GenBank/DDBJ databases">
        <title>Genome sequence of Clostridium litorale W6, DSM 5388.</title>
        <authorList>
            <person name="Poehlein A."/>
            <person name="Jagirdar A."/>
            <person name="Khonsari B."/>
            <person name="Chibani C.M."/>
            <person name="Gutierrez Gutierrez D.A."/>
            <person name="Davydova E."/>
            <person name="Alghaithi H.S."/>
            <person name="Nair K.P."/>
            <person name="Dhamotharan K."/>
            <person name="Chandran L."/>
            <person name="G W."/>
            <person name="Daniel R."/>
        </authorList>
    </citation>
    <scope>NUCLEOTIDE SEQUENCE [LARGE SCALE GENOMIC DNA]</scope>
    <source>
        <strain evidence="1 2">W6</strain>
    </source>
</reference>
<evidence type="ECO:0000313" key="2">
    <source>
        <dbReference type="Proteomes" id="UP000027946"/>
    </source>
</evidence>
<protein>
    <recommendedName>
        <fullName evidence="3">YkgJ family cysteine cluster protein</fullName>
    </recommendedName>
</protein>
<dbReference type="RefSeq" id="WP_038263707.1">
    <property type="nucleotide sequence ID" value="NZ_FSRH01000010.1"/>
</dbReference>
<evidence type="ECO:0008006" key="3">
    <source>
        <dbReference type="Google" id="ProtNLM"/>
    </source>
</evidence>
<dbReference type="PANTHER" id="PTHR35866">
    <property type="entry name" value="PUTATIVE-RELATED"/>
    <property type="match status" value="1"/>
</dbReference>
<dbReference type="STRING" id="1121324.CLIT_10c01800"/>
<dbReference type="Pfam" id="PF03692">
    <property type="entry name" value="CxxCxxCC"/>
    <property type="match status" value="1"/>
</dbReference>
<keyword evidence="2" id="KW-1185">Reference proteome</keyword>
<evidence type="ECO:0000313" key="1">
    <source>
        <dbReference type="EMBL" id="KDR95453.1"/>
    </source>
</evidence>